<evidence type="ECO:0000259" key="1">
    <source>
        <dbReference type="PROSITE" id="PS51841"/>
    </source>
</evidence>
<dbReference type="Pfam" id="PF00932">
    <property type="entry name" value="LTD"/>
    <property type="match status" value="1"/>
</dbReference>
<evidence type="ECO:0000313" key="2">
    <source>
        <dbReference type="EMBL" id="OBR37370.1"/>
    </source>
</evidence>
<name>A0A1B7Z497_9FLAO</name>
<dbReference type="InterPro" id="IPR036415">
    <property type="entry name" value="Lamin_tail_dom_sf"/>
</dbReference>
<comment type="caution">
    <text evidence="2">The sequence shown here is derived from an EMBL/GenBank/DDBJ whole genome shotgun (WGS) entry which is preliminary data.</text>
</comment>
<feature type="domain" description="LTD" evidence="1">
    <location>
        <begin position="277"/>
        <end position="404"/>
    </location>
</feature>
<gene>
    <name evidence="2" type="ORF">A9200_06880</name>
</gene>
<dbReference type="RefSeq" id="WP_068485360.1">
    <property type="nucleotide sequence ID" value="NZ_CP018760.1"/>
</dbReference>
<dbReference type="InterPro" id="IPR001322">
    <property type="entry name" value="Lamin_tail_dom"/>
</dbReference>
<dbReference type="EMBL" id="LZFP01000034">
    <property type="protein sequence ID" value="OBR37370.1"/>
    <property type="molecule type" value="Genomic_DNA"/>
</dbReference>
<sequence>MTFKNNGFKRIISISIMLVILSCVKNRDFDSPEIVCSDAEFTMISMAELKNFYDGETVQIQEDLVVEGFVTSSDKKGNFFNVIHFQDEASNATEGLQIELELRDSHLFFDVGQQIRIKLKGLYLGRSNDVFKIGGVFTSFGNRSVGRLPYGVVFDHVLSSCSVNEGIQPTTITIAELNDSMLGILITIENVEIKEDELGQTFAVAEEETKRTLVDCNDNEVILLNSGYSAFQAQILPGKMGTATGILVKDKGEYQIVVRTVEDLYFEKERCENVIDEFTSNAILISEIADPNNNAGARFIELYNSSNEPLSLKGWSLVRYTNDNIEVSSTIDLSEYIMEANALLVISPNGDEFESVYGFAPDILVGTNSPADSNGDDNIALVDPFGKIIDMFGEIGEDGTGTNHEFEDGKAVRKLEITFANSSFTASEWIIYNDTGEMGTINFPQNAPNDYSPGLR</sequence>
<reference evidence="3" key="1">
    <citation type="submission" date="2016-06" db="EMBL/GenBank/DDBJ databases">
        <authorList>
            <person name="Zhan P."/>
        </authorList>
    </citation>
    <scope>NUCLEOTIDE SEQUENCE [LARGE SCALE GENOMIC DNA]</scope>
    <source>
        <strain evidence="3">T28</strain>
    </source>
</reference>
<keyword evidence="3" id="KW-1185">Reference proteome</keyword>
<dbReference type="Pfam" id="PF18942">
    <property type="entry name" value="DUF5689"/>
    <property type="match status" value="1"/>
</dbReference>
<organism evidence="2 3">
    <name type="scientific">Maribacter hydrothermalis</name>
    <dbReference type="NCBI Taxonomy" id="1836467"/>
    <lineage>
        <taxon>Bacteria</taxon>
        <taxon>Pseudomonadati</taxon>
        <taxon>Bacteroidota</taxon>
        <taxon>Flavobacteriia</taxon>
        <taxon>Flavobacteriales</taxon>
        <taxon>Flavobacteriaceae</taxon>
        <taxon>Maribacter</taxon>
    </lineage>
</organism>
<accession>A0A1B7Z497</accession>
<dbReference type="PROSITE" id="PS51841">
    <property type="entry name" value="LTD"/>
    <property type="match status" value="1"/>
</dbReference>
<proteinExistence type="predicted"/>
<dbReference type="PROSITE" id="PS51257">
    <property type="entry name" value="PROKAR_LIPOPROTEIN"/>
    <property type="match status" value="1"/>
</dbReference>
<dbReference type="KEGG" id="mart:BTR34_07130"/>
<dbReference type="Proteomes" id="UP000092164">
    <property type="component" value="Unassembled WGS sequence"/>
</dbReference>
<dbReference type="Gene3D" id="2.60.40.1260">
    <property type="entry name" value="Lamin Tail domain"/>
    <property type="match status" value="1"/>
</dbReference>
<dbReference type="OrthoDB" id="1492759at2"/>
<dbReference type="STRING" id="1836467.BTR34_07130"/>
<dbReference type="SUPFAM" id="SSF74853">
    <property type="entry name" value="Lamin A/C globular tail domain"/>
    <property type="match status" value="1"/>
</dbReference>
<dbReference type="AlphaFoldDB" id="A0A1B7Z497"/>
<protein>
    <submittedName>
        <fullName evidence="2">Nuclease</fullName>
    </submittedName>
</protein>
<dbReference type="InterPro" id="IPR043744">
    <property type="entry name" value="DUF5689"/>
</dbReference>
<evidence type="ECO:0000313" key="3">
    <source>
        <dbReference type="Proteomes" id="UP000092164"/>
    </source>
</evidence>